<dbReference type="EMBL" id="JBHTCM010000012">
    <property type="protein sequence ID" value="MFC7334110.1"/>
    <property type="molecule type" value="Genomic_DNA"/>
</dbReference>
<feature type="signal peptide" evidence="2">
    <location>
        <begin position="1"/>
        <end position="20"/>
    </location>
</feature>
<feature type="region of interest" description="Disordered" evidence="1">
    <location>
        <begin position="235"/>
        <end position="255"/>
    </location>
</feature>
<dbReference type="InterPro" id="IPR021255">
    <property type="entry name" value="DUF2807"/>
</dbReference>
<keyword evidence="2" id="KW-0732">Signal</keyword>
<dbReference type="RefSeq" id="WP_377359676.1">
    <property type="nucleotide sequence ID" value="NZ_JBHTCM010000012.1"/>
</dbReference>
<dbReference type="Gene3D" id="2.160.20.120">
    <property type="match status" value="2"/>
</dbReference>
<evidence type="ECO:0000313" key="4">
    <source>
        <dbReference type="EMBL" id="MFC7334110.1"/>
    </source>
</evidence>
<reference evidence="5" key="1">
    <citation type="journal article" date="2019" name="Int. J. Syst. Evol. Microbiol.">
        <title>The Global Catalogue of Microorganisms (GCM) 10K type strain sequencing project: providing services to taxonomists for standard genome sequencing and annotation.</title>
        <authorList>
            <consortium name="The Broad Institute Genomics Platform"/>
            <consortium name="The Broad Institute Genome Sequencing Center for Infectious Disease"/>
            <person name="Wu L."/>
            <person name="Ma J."/>
        </authorList>
    </citation>
    <scope>NUCLEOTIDE SEQUENCE [LARGE SCALE GENOMIC DNA]</scope>
    <source>
        <strain evidence="5">CGMCC 1.16275</strain>
    </source>
</reference>
<sequence length="255" mass="25430">MLRSLLAATALVAVSVPALAFGPQDYTARGITVDGVVGTLDVTVIPGPGPVTVAISGPQARIDRVSVRQDGDRVVLEQDNSDRRTWRDSDRDLWIAVKVTLPAGSGLTVEDFIGEGRVGDLRGPLAVDDMTSGTLTVGAVTTASLDVSGSGDITVGAISGDLAVDINGSGKVKTGPAAGAVTLEIDGSGDIEIASVSGPVAAEINGSGDIALRGGRADPLSVSIAGSGDLTLDGTAGSQSISQSGSGKVTITGRR</sequence>
<dbReference type="Proteomes" id="UP001596456">
    <property type="component" value="Unassembled WGS sequence"/>
</dbReference>
<accession>A0ABW2KYQ6</accession>
<evidence type="ECO:0000256" key="2">
    <source>
        <dbReference type="SAM" id="SignalP"/>
    </source>
</evidence>
<feature type="compositionally biased region" description="Low complexity" evidence="1">
    <location>
        <begin position="237"/>
        <end position="247"/>
    </location>
</feature>
<evidence type="ECO:0000313" key="5">
    <source>
        <dbReference type="Proteomes" id="UP001596456"/>
    </source>
</evidence>
<comment type="caution">
    <text evidence="4">The sequence shown here is derived from an EMBL/GenBank/DDBJ whole genome shotgun (WGS) entry which is preliminary data.</text>
</comment>
<keyword evidence="5" id="KW-1185">Reference proteome</keyword>
<organism evidence="4 5">
    <name type="scientific">Rhodocista pekingensis</name>
    <dbReference type="NCBI Taxonomy" id="201185"/>
    <lineage>
        <taxon>Bacteria</taxon>
        <taxon>Pseudomonadati</taxon>
        <taxon>Pseudomonadota</taxon>
        <taxon>Alphaproteobacteria</taxon>
        <taxon>Rhodospirillales</taxon>
        <taxon>Azospirillaceae</taxon>
        <taxon>Rhodocista</taxon>
    </lineage>
</organism>
<gene>
    <name evidence="4" type="ORF">ACFQPS_13135</name>
</gene>
<proteinExistence type="predicted"/>
<protein>
    <submittedName>
        <fullName evidence="4">GIN domain-containing protein</fullName>
    </submittedName>
</protein>
<evidence type="ECO:0000256" key="1">
    <source>
        <dbReference type="SAM" id="MobiDB-lite"/>
    </source>
</evidence>
<evidence type="ECO:0000259" key="3">
    <source>
        <dbReference type="Pfam" id="PF10988"/>
    </source>
</evidence>
<dbReference type="Pfam" id="PF10988">
    <property type="entry name" value="DUF2807"/>
    <property type="match status" value="1"/>
</dbReference>
<feature type="domain" description="Putative auto-transporter adhesin head GIN" evidence="3">
    <location>
        <begin position="36"/>
        <end position="214"/>
    </location>
</feature>
<name>A0ABW2KYQ6_9PROT</name>
<feature type="chain" id="PRO_5046950926" evidence="2">
    <location>
        <begin position="21"/>
        <end position="255"/>
    </location>
</feature>